<evidence type="ECO:0000313" key="2">
    <source>
        <dbReference type="EMBL" id="MBW0569804.1"/>
    </source>
</evidence>
<accession>A0A9Q3JWQ2</accession>
<evidence type="ECO:0000313" key="3">
    <source>
        <dbReference type="Proteomes" id="UP000765509"/>
    </source>
</evidence>
<sequence>MEEGHSVGRCTELVDNRNKKWVIRQAFNYLFLNWERVPNDGRFPPKYLVREFQREQEELKRKLAEKNKEEEKKKKEKLPSFYQWIIWVIRNHHAFQQEYKSLLETIQPKYTIKKKTSIPGGFIEGEEVEEEKFIIPTKYKLSKQEEVVKPPEPTQPKLTTPTKEKEIDKKALIKLPKVEVRRKPLIEEG</sequence>
<comment type="caution">
    <text evidence="2">The sequence shown here is derived from an EMBL/GenBank/DDBJ whole genome shotgun (WGS) entry which is preliminary data.</text>
</comment>
<keyword evidence="1" id="KW-0175">Coiled coil</keyword>
<evidence type="ECO:0000256" key="1">
    <source>
        <dbReference type="SAM" id="Coils"/>
    </source>
</evidence>
<organism evidence="2 3">
    <name type="scientific">Austropuccinia psidii MF-1</name>
    <dbReference type="NCBI Taxonomy" id="1389203"/>
    <lineage>
        <taxon>Eukaryota</taxon>
        <taxon>Fungi</taxon>
        <taxon>Dikarya</taxon>
        <taxon>Basidiomycota</taxon>
        <taxon>Pucciniomycotina</taxon>
        <taxon>Pucciniomycetes</taxon>
        <taxon>Pucciniales</taxon>
        <taxon>Sphaerophragmiaceae</taxon>
        <taxon>Austropuccinia</taxon>
    </lineage>
</organism>
<gene>
    <name evidence="2" type="ORF">O181_109519</name>
</gene>
<reference evidence="2" key="1">
    <citation type="submission" date="2021-03" db="EMBL/GenBank/DDBJ databases">
        <title>Draft genome sequence of rust myrtle Austropuccinia psidii MF-1, a brazilian biotype.</title>
        <authorList>
            <person name="Quecine M.C."/>
            <person name="Pachon D.M.R."/>
            <person name="Bonatelli M.L."/>
            <person name="Correr F.H."/>
            <person name="Franceschini L.M."/>
            <person name="Leite T.F."/>
            <person name="Margarido G.R.A."/>
            <person name="Almeida C.A."/>
            <person name="Ferrarezi J.A."/>
            <person name="Labate C.A."/>
        </authorList>
    </citation>
    <scope>NUCLEOTIDE SEQUENCE</scope>
    <source>
        <strain evidence="2">MF-1</strain>
    </source>
</reference>
<dbReference type="Proteomes" id="UP000765509">
    <property type="component" value="Unassembled WGS sequence"/>
</dbReference>
<protein>
    <submittedName>
        <fullName evidence="2">Uncharacterized protein</fullName>
    </submittedName>
</protein>
<dbReference type="AlphaFoldDB" id="A0A9Q3JWQ2"/>
<dbReference type="EMBL" id="AVOT02085057">
    <property type="protein sequence ID" value="MBW0569804.1"/>
    <property type="molecule type" value="Genomic_DNA"/>
</dbReference>
<keyword evidence="3" id="KW-1185">Reference proteome</keyword>
<feature type="coiled-coil region" evidence="1">
    <location>
        <begin position="49"/>
        <end position="76"/>
    </location>
</feature>
<name>A0A9Q3JWQ2_9BASI</name>
<proteinExistence type="predicted"/>